<dbReference type="PANTHER" id="PTHR38107">
    <property type="match status" value="1"/>
</dbReference>
<dbReference type="InterPro" id="IPR023346">
    <property type="entry name" value="Lysozyme-like_dom_sf"/>
</dbReference>
<organism evidence="6 7">
    <name type="scientific">Beauveria bassiana D1-5</name>
    <dbReference type="NCBI Taxonomy" id="1245745"/>
    <lineage>
        <taxon>Eukaryota</taxon>
        <taxon>Fungi</taxon>
        <taxon>Dikarya</taxon>
        <taxon>Ascomycota</taxon>
        <taxon>Pezizomycotina</taxon>
        <taxon>Sordariomycetes</taxon>
        <taxon>Hypocreomycetidae</taxon>
        <taxon>Hypocreales</taxon>
        <taxon>Cordycipitaceae</taxon>
        <taxon>Beauveria</taxon>
    </lineage>
</organism>
<protein>
    <submittedName>
        <fullName evidence="6">Lysozyme</fullName>
    </submittedName>
</protein>
<dbReference type="Pfam" id="PF00959">
    <property type="entry name" value="Phage_lysozyme"/>
    <property type="match status" value="1"/>
</dbReference>
<reference evidence="6 7" key="1">
    <citation type="submission" date="2012-10" db="EMBL/GenBank/DDBJ databases">
        <title>Genome sequencing and analysis of entomopathogenic fungi Beauveria bassiana D1-5.</title>
        <authorList>
            <person name="Li Q."/>
            <person name="Wang L."/>
            <person name="Zhang Z."/>
            <person name="Wang Q."/>
            <person name="Ren J."/>
            <person name="Wang M."/>
            <person name="Xu W."/>
            <person name="Wang J."/>
            <person name="Lu Y."/>
            <person name="Du Q."/>
            <person name="Sun Z."/>
        </authorList>
    </citation>
    <scope>NUCLEOTIDE SEQUENCE [LARGE SCALE GENOMIC DNA]</scope>
    <source>
        <strain evidence="6 7">D1-5</strain>
    </source>
</reference>
<comment type="catalytic activity">
    <reaction evidence="1">
        <text>Hydrolysis of (1-&gt;4)-beta-linkages between N-acetylmuramic acid and N-acetyl-D-glucosamine residues in a peptidoglycan and between N-acetyl-D-glucosamine residues in chitodextrins.</text>
        <dbReference type="EC" id="3.2.1.17"/>
    </reaction>
</comment>
<dbReference type="InterPro" id="IPR002196">
    <property type="entry name" value="Glyco_hydro_24"/>
</dbReference>
<dbReference type="HAMAP" id="MF_04110">
    <property type="entry name" value="ENDOLYSIN_T4"/>
    <property type="match status" value="1"/>
</dbReference>
<dbReference type="PANTHER" id="PTHR38107:SF3">
    <property type="entry name" value="LYSOZYME RRRD-RELATED"/>
    <property type="match status" value="1"/>
</dbReference>
<keyword evidence="2" id="KW-0929">Antimicrobial</keyword>
<dbReference type="SUPFAM" id="SSF53955">
    <property type="entry name" value="Lysozyme-like"/>
    <property type="match status" value="1"/>
</dbReference>
<evidence type="ECO:0000256" key="1">
    <source>
        <dbReference type="ARBA" id="ARBA00000632"/>
    </source>
</evidence>
<dbReference type="HOGENOM" id="CLU_844632_0_0_1"/>
<comment type="caution">
    <text evidence="6">The sequence shown here is derived from an EMBL/GenBank/DDBJ whole genome shotgun (WGS) entry which is preliminary data.</text>
</comment>
<dbReference type="GO" id="GO:0016998">
    <property type="term" value="P:cell wall macromolecule catabolic process"/>
    <property type="evidence" value="ECO:0007669"/>
    <property type="project" value="InterPro"/>
</dbReference>
<dbReference type="GO" id="GO:0003796">
    <property type="term" value="F:lysozyme activity"/>
    <property type="evidence" value="ECO:0007669"/>
    <property type="project" value="UniProtKB-EC"/>
</dbReference>
<evidence type="ECO:0000256" key="2">
    <source>
        <dbReference type="ARBA" id="ARBA00022529"/>
    </source>
</evidence>
<evidence type="ECO:0000256" key="3">
    <source>
        <dbReference type="ARBA" id="ARBA00022638"/>
    </source>
</evidence>
<evidence type="ECO:0000256" key="5">
    <source>
        <dbReference type="ARBA" id="ARBA00023295"/>
    </source>
</evidence>
<dbReference type="GO" id="GO:0042742">
    <property type="term" value="P:defense response to bacterium"/>
    <property type="evidence" value="ECO:0007669"/>
    <property type="project" value="UniProtKB-KW"/>
</dbReference>
<evidence type="ECO:0000256" key="4">
    <source>
        <dbReference type="ARBA" id="ARBA00022801"/>
    </source>
</evidence>
<dbReference type="CDD" id="cd16900">
    <property type="entry name" value="endolysin_R21-like"/>
    <property type="match status" value="1"/>
</dbReference>
<sequence length="329" mass="36069">MSGAGAIAIAGTMLTDLEGVRYTPYYDVAGVLTVCYGHTGADIIKTKTYSATECQAMLDKDLVPFARSVERSVKVPTTEYQKAALISFSYNVGVTAFERSSLLRQLNAGNYQAACDGLRQWTYAGGKQWKGLMNRRDIEREVCMNTRRSTGGILMNWQFRALLALFVLSLAGGLIWSANHYHGMYLVEQKRADAAEKEVDGQRLVIATQTFNMNRFNQIAGYTNRNNSLIDAGAEKTVIEYREILRLDKTCDLPVPADIAGGLLDYTNRLRASAMHADSGQPEPTGAASSATGGLTYCQAVLWIKPLLAAIDKANSQLAGVRQIEAERK</sequence>
<dbReference type="InterPro" id="IPR043688">
    <property type="entry name" value="SAR_endolysin-like"/>
</dbReference>
<dbReference type="InterPro" id="IPR034690">
    <property type="entry name" value="Endolysin_T4_type"/>
</dbReference>
<gene>
    <name evidence="6" type="ORF">BBAD15_g12062</name>
</gene>
<dbReference type="Proteomes" id="UP000030106">
    <property type="component" value="Unassembled WGS sequence"/>
</dbReference>
<dbReference type="Gene3D" id="1.10.530.40">
    <property type="match status" value="1"/>
</dbReference>
<keyword evidence="3" id="KW-0081">Bacteriolytic enzyme</keyword>
<dbReference type="HAMAP" id="MF_04136">
    <property type="entry name" value="SAR_ENDOLYSIN"/>
    <property type="match status" value="1"/>
</dbReference>
<dbReference type="STRING" id="1245745.A0A0A2V9H7"/>
<dbReference type="GO" id="GO:0009253">
    <property type="term" value="P:peptidoglycan catabolic process"/>
    <property type="evidence" value="ECO:0007669"/>
    <property type="project" value="InterPro"/>
</dbReference>
<dbReference type="AlphaFoldDB" id="A0A0A2V9H7"/>
<keyword evidence="5" id="KW-0326">Glycosidase</keyword>
<keyword evidence="4" id="KW-0378">Hydrolase</keyword>
<dbReference type="GO" id="GO:0031640">
    <property type="term" value="P:killing of cells of another organism"/>
    <property type="evidence" value="ECO:0007669"/>
    <property type="project" value="UniProtKB-KW"/>
</dbReference>
<accession>A0A0A2V9H7</accession>
<name>A0A0A2V9H7_BEABA</name>
<dbReference type="InterPro" id="IPR051018">
    <property type="entry name" value="Bacteriophage_GH24"/>
</dbReference>
<proteinExistence type="inferred from homology"/>
<evidence type="ECO:0000313" key="6">
    <source>
        <dbReference type="EMBL" id="KGQ02720.1"/>
    </source>
</evidence>
<evidence type="ECO:0000313" key="7">
    <source>
        <dbReference type="Proteomes" id="UP000030106"/>
    </source>
</evidence>
<dbReference type="EMBL" id="ANFO01001397">
    <property type="protein sequence ID" value="KGQ02720.1"/>
    <property type="molecule type" value="Genomic_DNA"/>
</dbReference>
<dbReference type="InterPro" id="IPR023347">
    <property type="entry name" value="Lysozyme_dom_sf"/>
</dbReference>